<dbReference type="PROSITE" id="PS01129">
    <property type="entry name" value="PSI_RLU"/>
    <property type="match status" value="1"/>
</dbReference>
<dbReference type="Gene3D" id="3.30.2350.10">
    <property type="entry name" value="Pseudouridine synthase"/>
    <property type="match status" value="1"/>
</dbReference>
<protein>
    <recommendedName>
        <fullName evidence="3">Pseudouridine synthase RsuA/RluA-like domain-containing protein</fullName>
    </recommendedName>
</protein>
<comment type="similarity">
    <text evidence="1">Belongs to the pseudouridine synthase RluA family.</text>
</comment>
<evidence type="ECO:0000259" key="3">
    <source>
        <dbReference type="Pfam" id="PF00849"/>
    </source>
</evidence>
<dbReference type="GO" id="GO:0000455">
    <property type="term" value="P:enzyme-directed rRNA pseudouridine synthesis"/>
    <property type="evidence" value="ECO:0007669"/>
    <property type="project" value="TreeGrafter"/>
</dbReference>
<name>A0A1G2R2C9_9BACT</name>
<dbReference type="GO" id="GO:0009982">
    <property type="term" value="F:pseudouridine synthase activity"/>
    <property type="evidence" value="ECO:0007669"/>
    <property type="project" value="InterPro"/>
</dbReference>
<dbReference type="PANTHER" id="PTHR21600">
    <property type="entry name" value="MITOCHONDRIAL RNA PSEUDOURIDINE SYNTHASE"/>
    <property type="match status" value="1"/>
</dbReference>
<accession>A0A1G2R2C9</accession>
<comment type="caution">
    <text evidence="4">The sequence shown here is derived from an EMBL/GenBank/DDBJ whole genome shotgun (WGS) entry which is preliminary data.</text>
</comment>
<dbReference type="PANTHER" id="PTHR21600:SF44">
    <property type="entry name" value="RIBOSOMAL LARGE SUBUNIT PSEUDOURIDINE SYNTHASE D"/>
    <property type="match status" value="1"/>
</dbReference>
<dbReference type="InterPro" id="IPR050188">
    <property type="entry name" value="RluA_PseudoU_synthase"/>
</dbReference>
<dbReference type="InterPro" id="IPR006145">
    <property type="entry name" value="PsdUridine_synth_RsuA/RluA"/>
</dbReference>
<dbReference type="AlphaFoldDB" id="A0A1G2R2C9"/>
<dbReference type="InterPro" id="IPR006224">
    <property type="entry name" value="PsdUridine_synth_RluA-like_CS"/>
</dbReference>
<feature type="domain" description="Pseudouridine synthase RsuA/RluA-like" evidence="3">
    <location>
        <begin position="27"/>
        <end position="151"/>
    </location>
</feature>
<dbReference type="STRING" id="1802451.A3C82_01110"/>
<dbReference type="CDD" id="cd02869">
    <property type="entry name" value="PseudoU_synth_RluA_like"/>
    <property type="match status" value="1"/>
</dbReference>
<keyword evidence="2" id="KW-0413">Isomerase</keyword>
<dbReference type="InterPro" id="IPR020103">
    <property type="entry name" value="PsdUridine_synth_cat_dom_sf"/>
</dbReference>
<evidence type="ECO:0000313" key="4">
    <source>
        <dbReference type="EMBL" id="OHA67034.1"/>
    </source>
</evidence>
<dbReference type="GO" id="GO:0140098">
    <property type="term" value="F:catalytic activity, acting on RNA"/>
    <property type="evidence" value="ECO:0007669"/>
    <property type="project" value="UniProtKB-ARBA"/>
</dbReference>
<proteinExistence type="inferred from homology"/>
<sequence>MTVWKEGPGEGKTVGDAIAQQFPAQKALGEERRYGILHRLDKDTSGILLVAKTPDAFFFFQKQFQDRAVQKQYLCLVEGNVKEEKGRIETLLGRSSGDKRKQKAYLPGEPGSAGKREAVTEYRVRERYPGYTFLEMFPKTGRKHQLRVQLSFLGHPIAGDRLYGFKNQKVLPGLQRHFLHASSIRIMYPDGIAREFTSELPEDLKNILHNL</sequence>
<reference evidence="4 5" key="1">
    <citation type="journal article" date="2016" name="Nat. Commun.">
        <title>Thousands of microbial genomes shed light on interconnected biogeochemical processes in an aquifer system.</title>
        <authorList>
            <person name="Anantharaman K."/>
            <person name="Brown C.T."/>
            <person name="Hug L.A."/>
            <person name="Sharon I."/>
            <person name="Castelle C.J."/>
            <person name="Probst A.J."/>
            <person name="Thomas B.C."/>
            <person name="Singh A."/>
            <person name="Wilkins M.J."/>
            <person name="Karaoz U."/>
            <person name="Brodie E.L."/>
            <person name="Williams K.H."/>
            <person name="Hubbard S.S."/>
            <person name="Banfield J.F."/>
        </authorList>
    </citation>
    <scope>NUCLEOTIDE SEQUENCE [LARGE SCALE GENOMIC DNA]</scope>
</reference>
<evidence type="ECO:0000313" key="5">
    <source>
        <dbReference type="Proteomes" id="UP000176901"/>
    </source>
</evidence>
<dbReference type="EMBL" id="MHTW01000019">
    <property type="protein sequence ID" value="OHA67034.1"/>
    <property type="molecule type" value="Genomic_DNA"/>
</dbReference>
<dbReference type="Proteomes" id="UP000176901">
    <property type="component" value="Unassembled WGS sequence"/>
</dbReference>
<organism evidence="4 5">
    <name type="scientific">Candidatus Wildermuthbacteria bacterium RIFCSPHIGHO2_02_FULL_47_12</name>
    <dbReference type="NCBI Taxonomy" id="1802451"/>
    <lineage>
        <taxon>Bacteria</taxon>
        <taxon>Candidatus Wildermuthiibacteriota</taxon>
    </lineage>
</organism>
<dbReference type="SUPFAM" id="SSF55120">
    <property type="entry name" value="Pseudouridine synthase"/>
    <property type="match status" value="1"/>
</dbReference>
<evidence type="ECO:0000256" key="1">
    <source>
        <dbReference type="ARBA" id="ARBA00010876"/>
    </source>
</evidence>
<dbReference type="Pfam" id="PF00849">
    <property type="entry name" value="PseudoU_synth_2"/>
    <property type="match status" value="1"/>
</dbReference>
<evidence type="ECO:0000256" key="2">
    <source>
        <dbReference type="ARBA" id="ARBA00023235"/>
    </source>
</evidence>
<gene>
    <name evidence="4" type="ORF">A3C82_01110</name>
</gene>
<dbReference type="GO" id="GO:0003723">
    <property type="term" value="F:RNA binding"/>
    <property type="evidence" value="ECO:0007669"/>
    <property type="project" value="InterPro"/>
</dbReference>